<dbReference type="RefSeq" id="WP_105595042.1">
    <property type="nucleotide sequence ID" value="NZ_PDET01000022.1"/>
</dbReference>
<dbReference type="NCBIfam" id="TIGR01610">
    <property type="entry name" value="phage_O_Nterm"/>
    <property type="match status" value="1"/>
</dbReference>
<evidence type="ECO:0000313" key="4">
    <source>
        <dbReference type="Proteomes" id="UP000239181"/>
    </source>
</evidence>
<dbReference type="OrthoDB" id="6313655at2"/>
<reference evidence="3 4" key="1">
    <citation type="submission" date="2017-10" db="EMBL/GenBank/DDBJ databases">
        <title>Draft genome of two endophytic bacteria isolated from 'guarana' Paullinia cupana (Mart.) Ducke.</title>
        <authorList>
            <person name="Siqueira K.A."/>
            <person name="Liotti R.G."/>
            <person name="Mendes T.A."/>
            <person name="Soares M.A."/>
        </authorList>
    </citation>
    <scope>NUCLEOTIDE SEQUENCE [LARGE SCALE GENOMIC DNA]</scope>
    <source>
        <strain evidence="3 4">342</strain>
    </source>
</reference>
<dbReference type="EMBL" id="PDET01000022">
    <property type="protein sequence ID" value="PRD13111.1"/>
    <property type="molecule type" value="Genomic_DNA"/>
</dbReference>
<proteinExistence type="predicted"/>
<feature type="domain" description="Bacteriophage lambda Replication protein O N-terminal" evidence="2">
    <location>
        <begin position="20"/>
        <end position="114"/>
    </location>
</feature>
<evidence type="ECO:0000259" key="2">
    <source>
        <dbReference type="Pfam" id="PF04492"/>
    </source>
</evidence>
<evidence type="ECO:0000313" key="3">
    <source>
        <dbReference type="EMBL" id="PRD13111.1"/>
    </source>
</evidence>
<protein>
    <submittedName>
        <fullName evidence="3">Replication protein</fullName>
    </submittedName>
</protein>
<gene>
    <name evidence="3" type="ORF">CQW29_22830</name>
</gene>
<dbReference type="Pfam" id="PF04492">
    <property type="entry name" value="Phage_rep_O"/>
    <property type="match status" value="1"/>
</dbReference>
<dbReference type="Proteomes" id="UP000239181">
    <property type="component" value="Unassembled WGS sequence"/>
</dbReference>
<dbReference type="Gene3D" id="1.10.10.10">
    <property type="entry name" value="Winged helix-like DNA-binding domain superfamily/Winged helix DNA-binding domain"/>
    <property type="match status" value="1"/>
</dbReference>
<dbReference type="InterPro" id="IPR036388">
    <property type="entry name" value="WH-like_DNA-bd_sf"/>
</dbReference>
<feature type="region of interest" description="Disordered" evidence="1">
    <location>
        <begin position="133"/>
        <end position="165"/>
    </location>
</feature>
<accession>A0A2S9I5S3</accession>
<sequence>MSNTAEIINFRARTEREEQRVADTDDGYTRLANMLLEEYAGADLTKRQFKVLLAVLRLTYGWNKTMDRISDSQISEIARLPVKRCNEAKLQLVEMNILIQQGRQFGPNKNVSEWRTPQNEGLSLKSGEKLSLKLGDDHPSKQGDTKDIIPKTIKTDPPKAPKGEFSEEVISQAKQVLEYYNELTGTTCRSAEVFAVLLTPRSARTAYTVDDLQLVVRWVVLTWKRRNGTVAKPTNICRVNRFDGYLADAAAWASSYVEIDCAAVVEAYNEIAGDRLPLAELDDDREKAIRDLITHMTHKNIDAVRAYFKAFVTEARPHYFGENPSGWRANFDFLMKPDTLRKVRERAL</sequence>
<dbReference type="AlphaFoldDB" id="A0A2S9I5S3"/>
<keyword evidence="4" id="KW-1185">Reference proteome</keyword>
<evidence type="ECO:0000256" key="1">
    <source>
        <dbReference type="SAM" id="MobiDB-lite"/>
    </source>
</evidence>
<name>A0A2S9I5S3_9GAMM</name>
<dbReference type="GO" id="GO:0006260">
    <property type="term" value="P:DNA replication"/>
    <property type="evidence" value="ECO:0007669"/>
    <property type="project" value="InterPro"/>
</dbReference>
<dbReference type="InterPro" id="IPR006497">
    <property type="entry name" value="Phage_lambda_VrpO_N"/>
</dbReference>
<organism evidence="3 4">
    <name type="scientific">Pantoea coffeiphila</name>
    <dbReference type="NCBI Taxonomy" id="1465635"/>
    <lineage>
        <taxon>Bacteria</taxon>
        <taxon>Pseudomonadati</taxon>
        <taxon>Pseudomonadota</taxon>
        <taxon>Gammaproteobacteria</taxon>
        <taxon>Enterobacterales</taxon>
        <taxon>Erwiniaceae</taxon>
        <taxon>Pantoea</taxon>
    </lineage>
</organism>
<comment type="caution">
    <text evidence="3">The sequence shown here is derived from an EMBL/GenBank/DDBJ whole genome shotgun (WGS) entry which is preliminary data.</text>
</comment>